<dbReference type="Pfam" id="PF00005">
    <property type="entry name" value="ABC_tran"/>
    <property type="match status" value="2"/>
</dbReference>
<dbReference type="GO" id="GO:0005524">
    <property type="term" value="F:ATP binding"/>
    <property type="evidence" value="ECO:0007669"/>
    <property type="project" value="UniProtKB-KW"/>
</dbReference>
<evidence type="ECO:0000313" key="12">
    <source>
        <dbReference type="EMBL" id="CAD2216866.1"/>
    </source>
</evidence>
<dbReference type="PROSITE" id="PS50929">
    <property type="entry name" value="ABC_TM1F"/>
    <property type="match status" value="2"/>
</dbReference>
<evidence type="ECO:0000313" key="13">
    <source>
        <dbReference type="Proteomes" id="UP000515908"/>
    </source>
</evidence>
<dbReference type="InterPro" id="IPR003439">
    <property type="entry name" value="ABC_transporter-like_ATP-bd"/>
</dbReference>
<feature type="domain" description="ABC transporter" evidence="10">
    <location>
        <begin position="222"/>
        <end position="460"/>
    </location>
</feature>
<dbReference type="InterPro" id="IPR017871">
    <property type="entry name" value="ABC_transporter-like_CS"/>
</dbReference>
<feature type="region of interest" description="Disordered" evidence="8">
    <location>
        <begin position="1097"/>
        <end position="1130"/>
    </location>
</feature>
<feature type="compositionally biased region" description="Polar residues" evidence="8">
    <location>
        <begin position="1113"/>
        <end position="1122"/>
    </location>
</feature>
<feature type="transmembrane region" description="Helical" evidence="9">
    <location>
        <begin position="626"/>
        <end position="647"/>
    </location>
</feature>
<evidence type="ECO:0000256" key="6">
    <source>
        <dbReference type="ARBA" id="ARBA00022989"/>
    </source>
</evidence>
<dbReference type="Pfam" id="PF00664">
    <property type="entry name" value="ABC_membrane"/>
    <property type="match status" value="2"/>
</dbReference>
<evidence type="ECO:0000256" key="7">
    <source>
        <dbReference type="ARBA" id="ARBA00023136"/>
    </source>
</evidence>
<dbReference type="Gene3D" id="3.40.50.300">
    <property type="entry name" value="P-loop containing nucleotide triphosphate hydrolases"/>
    <property type="match status" value="2"/>
</dbReference>
<feature type="transmembrane region" description="Helical" evidence="9">
    <location>
        <begin position="856"/>
        <end position="876"/>
    </location>
</feature>
<evidence type="ECO:0000256" key="5">
    <source>
        <dbReference type="ARBA" id="ARBA00022840"/>
    </source>
</evidence>
<gene>
    <name evidence="12" type="ORF">ADEAN_000434400</name>
</gene>
<proteinExistence type="predicted"/>
<reference evidence="12 13" key="1">
    <citation type="submission" date="2020-08" db="EMBL/GenBank/DDBJ databases">
        <authorList>
            <person name="Newling K."/>
            <person name="Davey J."/>
            <person name="Forrester S."/>
        </authorList>
    </citation>
    <scope>NUCLEOTIDE SEQUENCE [LARGE SCALE GENOMIC DNA]</scope>
    <source>
        <strain evidence="13">Crithidia deanei Carvalho (ATCC PRA-265)</strain>
    </source>
</reference>
<dbReference type="InterPro" id="IPR036640">
    <property type="entry name" value="ABC1_TM_sf"/>
</dbReference>
<keyword evidence="5" id="KW-0067">ATP-binding</keyword>
<feature type="transmembrane region" description="Helical" evidence="9">
    <location>
        <begin position="6"/>
        <end position="23"/>
    </location>
</feature>
<evidence type="ECO:0000256" key="3">
    <source>
        <dbReference type="ARBA" id="ARBA00022692"/>
    </source>
</evidence>
<keyword evidence="13" id="KW-1185">Reference proteome</keyword>
<evidence type="ECO:0000256" key="4">
    <source>
        <dbReference type="ARBA" id="ARBA00022741"/>
    </source>
</evidence>
<dbReference type="Gene3D" id="1.20.1560.10">
    <property type="entry name" value="ABC transporter type 1, transmembrane domain"/>
    <property type="match status" value="2"/>
</dbReference>
<name>A0A7G2CAP8_9TRYP</name>
<dbReference type="EMBL" id="LR877151">
    <property type="protein sequence ID" value="CAD2216866.1"/>
    <property type="molecule type" value="Genomic_DNA"/>
</dbReference>
<dbReference type="InterPro" id="IPR011527">
    <property type="entry name" value="ABC1_TM_dom"/>
</dbReference>
<dbReference type="Proteomes" id="UP000515908">
    <property type="component" value="Chromosome 07"/>
</dbReference>
<evidence type="ECO:0000256" key="2">
    <source>
        <dbReference type="ARBA" id="ARBA00022448"/>
    </source>
</evidence>
<evidence type="ECO:0000259" key="10">
    <source>
        <dbReference type="PROSITE" id="PS50893"/>
    </source>
</evidence>
<evidence type="ECO:0000256" key="9">
    <source>
        <dbReference type="SAM" id="Phobius"/>
    </source>
</evidence>
<dbReference type="PANTHER" id="PTHR24223:SF273">
    <property type="entry name" value="MULTIDRUG RESISTANCE PROTEIN E"/>
    <property type="match status" value="1"/>
</dbReference>
<dbReference type="SMART" id="SM00382">
    <property type="entry name" value="AAA"/>
    <property type="match status" value="2"/>
</dbReference>
<dbReference type="AlphaFoldDB" id="A0A7G2CAP8"/>
<organism evidence="12 13">
    <name type="scientific">Angomonas deanei</name>
    <dbReference type="NCBI Taxonomy" id="59799"/>
    <lineage>
        <taxon>Eukaryota</taxon>
        <taxon>Discoba</taxon>
        <taxon>Euglenozoa</taxon>
        <taxon>Kinetoplastea</taxon>
        <taxon>Metakinetoplastina</taxon>
        <taxon>Trypanosomatida</taxon>
        <taxon>Trypanosomatidae</taxon>
        <taxon>Strigomonadinae</taxon>
        <taxon>Angomonas</taxon>
    </lineage>
</organism>
<feature type="transmembrane region" description="Helical" evidence="9">
    <location>
        <begin position="822"/>
        <end position="844"/>
    </location>
</feature>
<dbReference type="PROSITE" id="PS50893">
    <property type="entry name" value="ABC_TRANSPORTER_2"/>
    <property type="match status" value="1"/>
</dbReference>
<feature type="domain" description="ABC transmembrane type-1" evidence="11">
    <location>
        <begin position="630"/>
        <end position="839"/>
    </location>
</feature>
<keyword evidence="2" id="KW-0813">Transport</keyword>
<keyword evidence="7 9" id="KW-0472">Membrane</keyword>
<dbReference type="InterPro" id="IPR003593">
    <property type="entry name" value="AAA+_ATPase"/>
</dbReference>
<dbReference type="SUPFAM" id="SSF90123">
    <property type="entry name" value="ABC transporter transmembrane region"/>
    <property type="match status" value="2"/>
</dbReference>
<keyword evidence="3 9" id="KW-0812">Transmembrane</keyword>
<dbReference type="GO" id="GO:0140359">
    <property type="term" value="F:ABC-type transporter activity"/>
    <property type="evidence" value="ECO:0007669"/>
    <property type="project" value="InterPro"/>
</dbReference>
<feature type="domain" description="ABC transmembrane type-1" evidence="11">
    <location>
        <begin position="1"/>
        <end position="149"/>
    </location>
</feature>
<protein>
    <submittedName>
        <fullName evidence="12">ABC transporter transmembrane region/ABC transporter, putative</fullName>
    </submittedName>
</protein>
<dbReference type="SUPFAM" id="SSF52540">
    <property type="entry name" value="P-loop containing nucleoside triphosphate hydrolases"/>
    <property type="match status" value="2"/>
</dbReference>
<feature type="transmembrane region" description="Helical" evidence="9">
    <location>
        <begin position="731"/>
        <end position="750"/>
    </location>
</feature>
<feature type="compositionally biased region" description="Polar residues" evidence="8">
    <location>
        <begin position="460"/>
        <end position="480"/>
    </location>
</feature>
<evidence type="ECO:0000259" key="11">
    <source>
        <dbReference type="PROSITE" id="PS50929"/>
    </source>
</evidence>
<dbReference type="VEuPathDB" id="TriTrypDB:ADEAN_000434400"/>
<keyword evidence="6 9" id="KW-1133">Transmembrane helix</keyword>
<sequence>MYSYVGVFATLCTFLTLVALIPFNRYSAGLVRVAQAAAKNNGGRISDLTASLVNMRTVKSMALEEFITDRIKTARKSESEGMGKVIRAEGFAAAHTELTTLVITLVCFGSYLIGGGKMDAAVLVPTMAALNVMRFPVWTLPHVFSQVSKGYNSMKRIEAYLDLQEEESEKRGGVPADGVEYAAQVAEVRRTTPVGTVTCDGCSFCWSRPPPGTMEETIPGSPRGFPVVNGLAAPPVIHNIEMHIQPGEFALIQGATGSGKSALLLSIMGELYPLPPADRIDQEGFVGFKVGGRLAYCAEIPWLRNRTVRENIRMVPDHHPETEEEKAWYKEVIHASGLRSDLDAMALGDMTVVGESGGKLSGGQRARVAIARAAYRRNDADVFVFDDILSALDVEVQKHIIREVLRGLLKGKTIIMASHLSPHTLLPDRLFTMRGSGGLKEATWTKPTEKDVELLEQSWQKASPQRSASLLGSSTRSQPEVMQRIRRSKRMKQRDEEDTHKRLLLQDSSNKIEKKLDKQQNFSLIPSREDLYILFIKFMGTRRLIMVFVTSVLLQLVRSFTDNWLGIWFSLHREVYDDKTISGTTVHMIQRGLNTMLDFIKSRQPPPPPPTSKNFFLHYFSSLDAVVVQFLVSYAAIGILAAILSYWKTRTFSLSYQRIANALQFHAVSKIFKAPVSYFDRVPSSGLLQVLSRDQDIVDRSLGESIQLIFTSGLQVFGVMCFSASQQSAFIAVIPICVLLFYNLTLRFLLTSKQVRTLEGKLGAMSMEVLKESVSGAVTVRAYGSEAIERMQEEMNDSLDKFNCVGFMGLMSDRWVGLRLEIVSLLLTSTLALLSVFAVCFPAAPVTGKKVKVDRGAVSAGAAFAGLGVVSSMTAARSLSMLCRRIGLFQTQYVSAEQLLRLYREVPQEGGEESTALTTKQVTNVLEPLDQQWSSRLFQKVSQLPPVLRVVSLSGKYQAHLPYVLTNITFNLKPGECVGLIGRSGNGKSSLFNALLQLMDVLQGSVGIPHVDPSGTLTLRAVNANALKLPHQNVRALRQNYFQLVSQEPFLLQGTVRDNLLLGIDHEAGNREEGPYSDRALWRALKRVKFDELLIQALPPPAGGPGASDDNSDAGNAGTQEKTAPPFPQR</sequence>
<dbReference type="InterPro" id="IPR027417">
    <property type="entry name" value="P-loop_NTPase"/>
</dbReference>
<feature type="region of interest" description="Disordered" evidence="8">
    <location>
        <begin position="460"/>
        <end position="500"/>
    </location>
</feature>
<keyword evidence="4" id="KW-0547">Nucleotide-binding</keyword>
<dbReference type="PROSITE" id="PS00211">
    <property type="entry name" value="ABC_TRANSPORTER_1"/>
    <property type="match status" value="1"/>
</dbReference>
<dbReference type="GO" id="GO:0016020">
    <property type="term" value="C:membrane"/>
    <property type="evidence" value="ECO:0007669"/>
    <property type="project" value="UniProtKB-SubCell"/>
</dbReference>
<dbReference type="GO" id="GO:0016887">
    <property type="term" value="F:ATP hydrolysis activity"/>
    <property type="evidence" value="ECO:0007669"/>
    <property type="project" value="InterPro"/>
</dbReference>
<accession>A0A7G2CAP8</accession>
<dbReference type="PANTHER" id="PTHR24223">
    <property type="entry name" value="ATP-BINDING CASSETTE SUB-FAMILY C"/>
    <property type="match status" value="1"/>
</dbReference>
<evidence type="ECO:0000256" key="8">
    <source>
        <dbReference type="SAM" id="MobiDB-lite"/>
    </source>
</evidence>
<evidence type="ECO:0000256" key="1">
    <source>
        <dbReference type="ARBA" id="ARBA00004370"/>
    </source>
</evidence>
<dbReference type="InterPro" id="IPR050173">
    <property type="entry name" value="ABC_transporter_C-like"/>
</dbReference>
<comment type="subcellular location">
    <subcellularLocation>
        <location evidence="1">Membrane</location>
    </subcellularLocation>
</comment>